<dbReference type="PANTHER" id="PTHR28626">
    <property type="entry name" value="SRR1-LIKE PROTEIN"/>
    <property type="match status" value="1"/>
</dbReference>
<protein>
    <recommendedName>
        <fullName evidence="2">SRR1-like domain-containing protein</fullName>
    </recommendedName>
</protein>
<name>A0AAW1DPZ0_9HEMI</name>
<dbReference type="InterPro" id="IPR040044">
    <property type="entry name" value="SRR1L"/>
</dbReference>
<dbReference type="InterPro" id="IPR012942">
    <property type="entry name" value="SRR1-like"/>
</dbReference>
<gene>
    <name evidence="3" type="ORF">O3M35_000726</name>
</gene>
<reference evidence="3 4" key="1">
    <citation type="submission" date="2022-12" db="EMBL/GenBank/DDBJ databases">
        <title>Chromosome-level genome assembly of true bugs.</title>
        <authorList>
            <person name="Ma L."/>
            <person name="Li H."/>
        </authorList>
    </citation>
    <scope>NUCLEOTIDE SEQUENCE [LARGE SCALE GENOMIC DNA]</scope>
    <source>
        <strain evidence="3">Lab_2022b</strain>
    </source>
</reference>
<dbReference type="EMBL" id="JAPXFL010000001">
    <property type="protein sequence ID" value="KAK9512258.1"/>
    <property type="molecule type" value="Genomic_DNA"/>
</dbReference>
<evidence type="ECO:0000256" key="1">
    <source>
        <dbReference type="ARBA" id="ARBA00009856"/>
    </source>
</evidence>
<sequence>MKKVQKAQSSLNNSEQLHHFLNALKICNKRVNYDAFEEIVCYGIGNFSKSHAALYQLALLLQLKYHLKVPLHIYDPLFNTIEKEILEKLNLIIIDRNEEGKRKIYNNTVFFLPHCPLELFNNLLWINWGLSLSKCVIIGNRHSSVITNTPSSSLIDFYYVTRITPAVEEIDIPNVFKFNDIFNDFAAHIFPLDKLNKVPADFWNFQEIPVYNKLNLEFIGLS</sequence>
<dbReference type="Pfam" id="PF07985">
    <property type="entry name" value="SRR1"/>
    <property type="match status" value="1"/>
</dbReference>
<dbReference type="AlphaFoldDB" id="A0AAW1DPZ0"/>
<proteinExistence type="inferred from homology"/>
<evidence type="ECO:0000313" key="3">
    <source>
        <dbReference type="EMBL" id="KAK9512258.1"/>
    </source>
</evidence>
<dbReference type="GO" id="GO:0005634">
    <property type="term" value="C:nucleus"/>
    <property type="evidence" value="ECO:0007669"/>
    <property type="project" value="TreeGrafter"/>
</dbReference>
<evidence type="ECO:0000313" key="4">
    <source>
        <dbReference type="Proteomes" id="UP001461498"/>
    </source>
</evidence>
<dbReference type="GO" id="GO:0005737">
    <property type="term" value="C:cytoplasm"/>
    <property type="evidence" value="ECO:0007669"/>
    <property type="project" value="TreeGrafter"/>
</dbReference>
<comment type="caution">
    <text evidence="3">The sequence shown here is derived from an EMBL/GenBank/DDBJ whole genome shotgun (WGS) entry which is preliminary data.</text>
</comment>
<organism evidence="3 4">
    <name type="scientific">Rhynocoris fuscipes</name>
    <dbReference type="NCBI Taxonomy" id="488301"/>
    <lineage>
        <taxon>Eukaryota</taxon>
        <taxon>Metazoa</taxon>
        <taxon>Ecdysozoa</taxon>
        <taxon>Arthropoda</taxon>
        <taxon>Hexapoda</taxon>
        <taxon>Insecta</taxon>
        <taxon>Pterygota</taxon>
        <taxon>Neoptera</taxon>
        <taxon>Paraneoptera</taxon>
        <taxon>Hemiptera</taxon>
        <taxon>Heteroptera</taxon>
        <taxon>Panheteroptera</taxon>
        <taxon>Cimicomorpha</taxon>
        <taxon>Reduviidae</taxon>
        <taxon>Harpactorinae</taxon>
        <taxon>Harpactorini</taxon>
        <taxon>Rhynocoris</taxon>
    </lineage>
</organism>
<comment type="similarity">
    <text evidence="1">Belongs to the SRR1 family.</text>
</comment>
<dbReference type="PANTHER" id="PTHR28626:SF3">
    <property type="entry name" value="SRR1-LIKE PROTEIN"/>
    <property type="match status" value="1"/>
</dbReference>
<evidence type="ECO:0000259" key="2">
    <source>
        <dbReference type="Pfam" id="PF07985"/>
    </source>
</evidence>
<accession>A0AAW1DPZ0</accession>
<keyword evidence="4" id="KW-1185">Reference proteome</keyword>
<feature type="domain" description="SRR1-like" evidence="2">
    <location>
        <begin position="31"/>
        <end position="188"/>
    </location>
</feature>
<dbReference type="Proteomes" id="UP001461498">
    <property type="component" value="Unassembled WGS sequence"/>
</dbReference>